<dbReference type="AlphaFoldDB" id="X8DG03"/>
<evidence type="ECO:0000256" key="2">
    <source>
        <dbReference type="ARBA" id="ARBA00022692"/>
    </source>
</evidence>
<sequence>MSILETGLLITTVLCIAANGFEVAAKAVKAQFVVQNSGEVGLAPRWLPYLAVVEGAGVVGLVIGLAGVRQIGLAAAIGLVAFFIGAVGAHIRSNVLHNIAFPACSWRLPSARWPISPCLINLAERRSAGTR</sequence>
<proteinExistence type="predicted"/>
<dbReference type="GO" id="GO:0016020">
    <property type="term" value="C:membrane"/>
    <property type="evidence" value="ECO:0007669"/>
    <property type="project" value="UniProtKB-SubCell"/>
</dbReference>
<name>X8DG03_9MYCO</name>
<comment type="subcellular location">
    <subcellularLocation>
        <location evidence="1">Membrane</location>
        <topology evidence="1">Multi-pass membrane protein</topology>
    </subcellularLocation>
</comment>
<evidence type="ECO:0000256" key="1">
    <source>
        <dbReference type="ARBA" id="ARBA00004141"/>
    </source>
</evidence>
<dbReference type="Pfam" id="PF13564">
    <property type="entry name" value="DoxX_2"/>
    <property type="match status" value="1"/>
</dbReference>
<evidence type="ECO:0000313" key="7">
    <source>
        <dbReference type="Proteomes" id="UP000023351"/>
    </source>
</evidence>
<evidence type="ECO:0000256" key="5">
    <source>
        <dbReference type="SAM" id="Phobius"/>
    </source>
</evidence>
<dbReference type="InterPro" id="IPR032808">
    <property type="entry name" value="DoxX"/>
</dbReference>
<dbReference type="PATRIC" id="fig|1299321.3.peg.5422"/>
<accession>X8DG03</accession>
<evidence type="ECO:0000256" key="4">
    <source>
        <dbReference type="ARBA" id="ARBA00023136"/>
    </source>
</evidence>
<feature type="transmembrane region" description="Helical" evidence="5">
    <location>
        <begin position="46"/>
        <end position="66"/>
    </location>
</feature>
<protein>
    <submittedName>
        <fullName evidence="6">DoxX-like family protein</fullName>
    </submittedName>
</protein>
<feature type="transmembrane region" description="Helical" evidence="5">
    <location>
        <begin position="73"/>
        <end position="91"/>
    </location>
</feature>
<dbReference type="Proteomes" id="UP000023351">
    <property type="component" value="Unassembled WGS sequence"/>
</dbReference>
<keyword evidence="2 5" id="KW-0812">Transmembrane</keyword>
<keyword evidence="3 5" id="KW-1133">Transmembrane helix</keyword>
<comment type="caution">
    <text evidence="6">The sequence shown here is derived from an EMBL/GenBank/DDBJ whole genome shotgun (WGS) entry which is preliminary data.</text>
</comment>
<reference evidence="6 7" key="1">
    <citation type="submission" date="2013-12" db="EMBL/GenBank/DDBJ databases">
        <authorList>
            <person name="Zelazny A."/>
            <person name="Olivier K."/>
            <person name="Holland S."/>
            <person name="Lenaerts A."/>
            <person name="Ordway D."/>
            <person name="DeGroote M.A."/>
            <person name="Parker T."/>
            <person name="Sizemore C."/>
            <person name="Tallon L.J."/>
            <person name="Sadzewicz L.K."/>
            <person name="Sengamalay N."/>
            <person name="Fraser C.M."/>
            <person name="Hine E."/>
            <person name="Shefchek K.A."/>
            <person name="Das S.P."/>
            <person name="Tettelin H."/>
        </authorList>
    </citation>
    <scope>NUCLEOTIDE SEQUENCE [LARGE SCALE GENOMIC DNA]</scope>
    <source>
        <strain evidence="6 7">1513</strain>
    </source>
</reference>
<organism evidence="6 7">
    <name type="scientific">Mycobacteroides abscessus subsp. bolletii 1513</name>
    <dbReference type="NCBI Taxonomy" id="1299321"/>
    <lineage>
        <taxon>Bacteria</taxon>
        <taxon>Bacillati</taxon>
        <taxon>Actinomycetota</taxon>
        <taxon>Actinomycetes</taxon>
        <taxon>Mycobacteriales</taxon>
        <taxon>Mycobacteriaceae</taxon>
        <taxon>Mycobacteroides</taxon>
        <taxon>Mycobacteroides abscessus</taxon>
    </lineage>
</organism>
<evidence type="ECO:0000313" key="6">
    <source>
        <dbReference type="EMBL" id="EUA66663.1"/>
    </source>
</evidence>
<dbReference type="EMBL" id="JAOJ01000003">
    <property type="protein sequence ID" value="EUA66663.1"/>
    <property type="molecule type" value="Genomic_DNA"/>
</dbReference>
<keyword evidence="4 5" id="KW-0472">Membrane</keyword>
<evidence type="ECO:0000256" key="3">
    <source>
        <dbReference type="ARBA" id="ARBA00022989"/>
    </source>
</evidence>
<gene>
    <name evidence="6" type="ORF">I540_5601</name>
</gene>